<reference evidence="3" key="1">
    <citation type="submission" date="2021-01" db="EMBL/GenBank/DDBJ databases">
        <authorList>
            <person name="Corre E."/>
            <person name="Pelletier E."/>
            <person name="Niang G."/>
            <person name="Scheremetjew M."/>
            <person name="Finn R."/>
            <person name="Kale V."/>
            <person name="Holt S."/>
            <person name="Cochrane G."/>
            <person name="Meng A."/>
            <person name="Brown T."/>
            <person name="Cohen L."/>
        </authorList>
    </citation>
    <scope>NUCLEOTIDE SEQUENCE</scope>
    <source>
        <strain evidence="3">CCMP1374</strain>
    </source>
</reference>
<feature type="signal peptide" evidence="2">
    <location>
        <begin position="1"/>
        <end position="15"/>
    </location>
</feature>
<evidence type="ECO:0000313" key="3">
    <source>
        <dbReference type="EMBL" id="CAD8492182.1"/>
    </source>
</evidence>
<keyword evidence="2" id="KW-0732">Signal</keyword>
<evidence type="ECO:0000256" key="2">
    <source>
        <dbReference type="SAM" id="SignalP"/>
    </source>
</evidence>
<feature type="compositionally biased region" description="Polar residues" evidence="1">
    <location>
        <begin position="28"/>
        <end position="38"/>
    </location>
</feature>
<name>A0A7S0EUJ9_9EUKA</name>
<feature type="chain" id="PRO_5031563826" evidence="2">
    <location>
        <begin position="16"/>
        <end position="309"/>
    </location>
</feature>
<dbReference type="EMBL" id="HBEP01021267">
    <property type="protein sequence ID" value="CAD8492182.1"/>
    <property type="molecule type" value="Transcribed_RNA"/>
</dbReference>
<organism evidence="3">
    <name type="scientific">Phaeocystis antarctica</name>
    <dbReference type="NCBI Taxonomy" id="33657"/>
    <lineage>
        <taxon>Eukaryota</taxon>
        <taxon>Haptista</taxon>
        <taxon>Haptophyta</taxon>
        <taxon>Prymnesiophyceae</taxon>
        <taxon>Phaeocystales</taxon>
        <taxon>Phaeocystaceae</taxon>
        <taxon>Phaeocystis</taxon>
    </lineage>
</organism>
<sequence>MLALASSVLLASSSALIAPHAAPLRSLPSPSRLHTSPSRMGPPPGFETPPPPKDGDYVDIFCRGINGLMEQSVVGPIKAVAQVREAQPQAATKPLDQDMFWRTVRSPPEMPGLSRPVWLTIAASVPTALGWYGWYKFSVEEELFYDELRREGRTTGAGGYGTLLLFTWCILLGGAGSLVGVPHADALIELGGVWILLGQVNLYKRVNELLAELPGGEPPVHAWWALLPPPLDVVVGLRQVHFLAKYWAEIRGDEWQKDVVAEEYFPFISAPRFTLKTFARTPSLWFGFTKDWGDFDVDFLKEEAAPSQE</sequence>
<evidence type="ECO:0000256" key="1">
    <source>
        <dbReference type="SAM" id="MobiDB-lite"/>
    </source>
</evidence>
<dbReference type="AlphaFoldDB" id="A0A7S0EUJ9"/>
<accession>A0A7S0EUJ9</accession>
<gene>
    <name evidence="3" type="ORF">PANT1444_LOCUS11941</name>
</gene>
<feature type="region of interest" description="Disordered" evidence="1">
    <location>
        <begin position="26"/>
        <end position="53"/>
    </location>
</feature>
<protein>
    <submittedName>
        <fullName evidence="3">Uncharacterized protein</fullName>
    </submittedName>
</protein>
<feature type="compositionally biased region" description="Pro residues" evidence="1">
    <location>
        <begin position="40"/>
        <end position="52"/>
    </location>
</feature>
<proteinExistence type="predicted"/>